<dbReference type="Gene3D" id="2.40.50.140">
    <property type="entry name" value="Nucleic acid-binding proteins"/>
    <property type="match status" value="1"/>
</dbReference>
<evidence type="ECO:0000256" key="1">
    <source>
        <dbReference type="ARBA" id="ARBA00025604"/>
    </source>
</evidence>
<dbReference type="OrthoDB" id="9810507at2"/>
<evidence type="ECO:0000313" key="4">
    <source>
        <dbReference type="Proteomes" id="UP000199433"/>
    </source>
</evidence>
<dbReference type="NCBIfam" id="NF040579">
    <property type="entry name" value="S1_dom_CvfD"/>
    <property type="match status" value="1"/>
</dbReference>
<evidence type="ECO:0000259" key="2">
    <source>
        <dbReference type="PROSITE" id="PS50126"/>
    </source>
</evidence>
<organism evidence="3 4">
    <name type="scientific">Alkalibacterium thalassium</name>
    <dbReference type="NCBI Taxonomy" id="426701"/>
    <lineage>
        <taxon>Bacteria</taxon>
        <taxon>Bacillati</taxon>
        <taxon>Bacillota</taxon>
        <taxon>Bacilli</taxon>
        <taxon>Lactobacillales</taxon>
        <taxon>Carnobacteriaceae</taxon>
        <taxon>Alkalibacterium</taxon>
    </lineage>
</organism>
<dbReference type="GO" id="GO:0003729">
    <property type="term" value="F:mRNA binding"/>
    <property type="evidence" value="ECO:0007669"/>
    <property type="project" value="TreeGrafter"/>
</dbReference>
<dbReference type="PROSITE" id="PS50126">
    <property type="entry name" value="S1"/>
    <property type="match status" value="1"/>
</dbReference>
<dbReference type="InterPro" id="IPR003029">
    <property type="entry name" value="S1_domain"/>
</dbReference>
<keyword evidence="4" id="KW-1185">Reference proteome</keyword>
<dbReference type="AlphaFoldDB" id="A0A1G9FXA8"/>
<evidence type="ECO:0000313" key="3">
    <source>
        <dbReference type="EMBL" id="SDK93096.1"/>
    </source>
</evidence>
<reference evidence="4" key="1">
    <citation type="submission" date="2016-10" db="EMBL/GenBank/DDBJ databases">
        <authorList>
            <person name="Varghese N."/>
            <person name="Submissions S."/>
        </authorList>
    </citation>
    <scope>NUCLEOTIDE SEQUENCE [LARGE SCALE GENOMIC DNA]</scope>
    <source>
        <strain evidence="4">DSM 19181</strain>
    </source>
</reference>
<dbReference type="SMART" id="SM00316">
    <property type="entry name" value="S1"/>
    <property type="match status" value="1"/>
</dbReference>
<dbReference type="Pfam" id="PF00575">
    <property type="entry name" value="S1"/>
    <property type="match status" value="1"/>
</dbReference>
<accession>A0A1G9FXA8</accession>
<dbReference type="InterPro" id="IPR012340">
    <property type="entry name" value="NA-bd_OB-fold"/>
</dbReference>
<dbReference type="SUPFAM" id="SSF50249">
    <property type="entry name" value="Nucleic acid-binding proteins"/>
    <property type="match status" value="1"/>
</dbReference>
<name>A0A1G9FXA8_9LACT</name>
<dbReference type="RefSeq" id="WP_091268938.1">
    <property type="nucleotide sequence ID" value="NZ_FNFK01000090.1"/>
</dbReference>
<dbReference type="PANTHER" id="PTHR10724">
    <property type="entry name" value="30S RIBOSOMAL PROTEIN S1"/>
    <property type="match status" value="1"/>
</dbReference>
<feature type="domain" description="S1 motif" evidence="2">
    <location>
        <begin position="6"/>
        <end position="75"/>
    </location>
</feature>
<dbReference type="STRING" id="426701.SAMN04488098_10903"/>
<sequence length="130" mass="14713">MVYKIGQKVRGKVIGIQPYGVFVAIDDETQGLIHISELKHGYIKSISDVINKGDMVDVIIMDIDEYSGKISLSLRSLHKPKFHPFSNKRNIARYGKKTGIGFKSIEDKLPKWVEQALNEIDAQKNSRRNG</sequence>
<dbReference type="FunFam" id="2.40.50.140:FF:000103">
    <property type="entry name" value="protein RRP5 homolog"/>
    <property type="match status" value="1"/>
</dbReference>
<dbReference type="InterPro" id="IPR050437">
    <property type="entry name" value="Ribos_protein_bS1-like"/>
</dbReference>
<dbReference type="GO" id="GO:0003735">
    <property type="term" value="F:structural constituent of ribosome"/>
    <property type="evidence" value="ECO:0007669"/>
    <property type="project" value="TreeGrafter"/>
</dbReference>
<dbReference type="EMBL" id="FNFK01000090">
    <property type="protein sequence ID" value="SDK93096.1"/>
    <property type="molecule type" value="Genomic_DNA"/>
</dbReference>
<proteinExistence type="predicted"/>
<dbReference type="Proteomes" id="UP000199433">
    <property type="component" value="Unassembled WGS sequence"/>
</dbReference>
<protein>
    <submittedName>
        <fullName evidence="3">General stress protein 13</fullName>
    </submittedName>
</protein>
<dbReference type="GO" id="GO:0006412">
    <property type="term" value="P:translation"/>
    <property type="evidence" value="ECO:0007669"/>
    <property type="project" value="TreeGrafter"/>
</dbReference>
<gene>
    <name evidence="3" type="ORF">SAMN04488098_10903</name>
</gene>
<comment type="function">
    <text evidence="1">Binds mRNA; thus facilitating recognition of the initiation point. It is needed to translate mRNA with a short Shine-Dalgarno (SD) purine-rich sequence.</text>
</comment>